<dbReference type="GO" id="GO:0005737">
    <property type="term" value="C:cytoplasm"/>
    <property type="evidence" value="ECO:0007669"/>
    <property type="project" value="TreeGrafter"/>
</dbReference>
<dbReference type="SUPFAM" id="SSF47986">
    <property type="entry name" value="DEATH domain"/>
    <property type="match status" value="1"/>
</dbReference>
<keyword evidence="3" id="KW-1185">Reference proteome</keyword>
<feature type="region of interest" description="Disordered" evidence="1">
    <location>
        <begin position="1"/>
        <end position="30"/>
    </location>
</feature>
<sequence length="470" mass="53297">MMQAVHKKIRSAMKAMSKKEPQENDENEQQHAALVHSDSMVSMYYKDYVTGSKEMDLRSQGLKDLTIDIEQDSNLETIDLSDNELTSLPQEFGDLPNVRSVNLMQNSFCKFPREPLYLKQLTVLNLKRQAISSSYASMGADTIPKLTDLPSDTTWPVSLEELTLSENAIHELPKSLATLQKLRILDVRSNKLREFPIHICGLKSLTSLILSSNKIEEIPEEIGQLTNLKMLRLSKNKLCKLPDTICSLVSLETLTLRNNQLTALPVNFDNLQGLKNKPNTKRLGLGFFAENNAFIFPPQDVCESEVEKIFKYLDNIRGNPDTLNKLLEESQKAMEIKAGGTEQMKYEILKDEYFRDLSTKLGKSWKSVASYLKLTSAEIETIELNNPGHTEEQIFQMLIKWRDRSVHSAKQMPKAGKILKYTGAGAKEVTNNAIMEKELALPQELSDALIEAELVVLSNELDEKRSRTDW</sequence>
<feature type="compositionally biased region" description="Basic residues" evidence="1">
    <location>
        <begin position="1"/>
        <end position="11"/>
    </location>
</feature>
<dbReference type="Pfam" id="PF00531">
    <property type="entry name" value="Death"/>
    <property type="match status" value="1"/>
</dbReference>
<comment type="caution">
    <text evidence="2">The sequence shown here is derived from an EMBL/GenBank/DDBJ whole genome shotgun (WGS) entry which is preliminary data.</text>
</comment>
<dbReference type="Gene3D" id="3.80.10.10">
    <property type="entry name" value="Ribonuclease Inhibitor"/>
    <property type="match status" value="2"/>
</dbReference>
<dbReference type="GO" id="GO:0007165">
    <property type="term" value="P:signal transduction"/>
    <property type="evidence" value="ECO:0007669"/>
    <property type="project" value="InterPro"/>
</dbReference>
<dbReference type="InterPro" id="IPR055414">
    <property type="entry name" value="LRR_R13L4/SHOC2-like"/>
</dbReference>
<dbReference type="PANTHER" id="PTHR48051:SF46">
    <property type="entry name" value="LEUCINE RICH REPEAT-CONTAINING DOMAIN PROTEIN"/>
    <property type="match status" value="1"/>
</dbReference>
<dbReference type="PROSITE" id="PS51450">
    <property type="entry name" value="LRR"/>
    <property type="match status" value="4"/>
</dbReference>
<dbReference type="InterPro" id="IPR050216">
    <property type="entry name" value="LRR_domain-containing"/>
</dbReference>
<evidence type="ECO:0000256" key="1">
    <source>
        <dbReference type="SAM" id="MobiDB-lite"/>
    </source>
</evidence>
<reference evidence="2" key="1">
    <citation type="submission" date="2022-03" db="EMBL/GenBank/DDBJ databases">
        <authorList>
            <person name="Martin C."/>
        </authorList>
    </citation>
    <scope>NUCLEOTIDE SEQUENCE</scope>
</reference>
<dbReference type="InterPro" id="IPR001611">
    <property type="entry name" value="Leu-rich_rpt"/>
</dbReference>
<dbReference type="PRINTS" id="PR00019">
    <property type="entry name" value="LEURICHRPT"/>
</dbReference>
<dbReference type="PROSITE" id="PS50017">
    <property type="entry name" value="DEATH_DOMAIN"/>
    <property type="match status" value="1"/>
</dbReference>
<dbReference type="PANTHER" id="PTHR48051">
    <property type="match status" value="1"/>
</dbReference>
<dbReference type="InterPro" id="IPR000488">
    <property type="entry name" value="Death_dom"/>
</dbReference>
<name>A0A8J1T752_OWEFU</name>
<dbReference type="SMART" id="SM00364">
    <property type="entry name" value="LRR_BAC"/>
    <property type="match status" value="6"/>
</dbReference>
<dbReference type="EMBL" id="CAIIXF020000005">
    <property type="protein sequence ID" value="CAH1783914.1"/>
    <property type="molecule type" value="Genomic_DNA"/>
</dbReference>
<dbReference type="Gene3D" id="1.10.533.10">
    <property type="entry name" value="Death Domain, Fas"/>
    <property type="match status" value="1"/>
</dbReference>
<gene>
    <name evidence="2" type="ORF">OFUS_LOCUS10187</name>
</gene>
<dbReference type="InterPro" id="IPR003591">
    <property type="entry name" value="Leu-rich_rpt_typical-subtyp"/>
</dbReference>
<evidence type="ECO:0000313" key="2">
    <source>
        <dbReference type="EMBL" id="CAH1783914.1"/>
    </source>
</evidence>
<dbReference type="Pfam" id="PF00560">
    <property type="entry name" value="LRR_1"/>
    <property type="match status" value="2"/>
</dbReference>
<dbReference type="AlphaFoldDB" id="A0A8J1T752"/>
<dbReference type="Pfam" id="PF23598">
    <property type="entry name" value="LRR_14"/>
    <property type="match status" value="1"/>
</dbReference>
<dbReference type="InterPro" id="IPR011029">
    <property type="entry name" value="DEATH-like_dom_sf"/>
</dbReference>
<evidence type="ECO:0000313" key="3">
    <source>
        <dbReference type="Proteomes" id="UP000749559"/>
    </source>
</evidence>
<accession>A0A8J1T752</accession>
<protein>
    <submittedName>
        <fullName evidence="2">Uncharacterized protein</fullName>
    </submittedName>
</protein>
<dbReference type="Proteomes" id="UP000749559">
    <property type="component" value="Unassembled WGS sequence"/>
</dbReference>
<dbReference type="SUPFAM" id="SSF52058">
    <property type="entry name" value="L domain-like"/>
    <property type="match status" value="1"/>
</dbReference>
<proteinExistence type="predicted"/>
<organism evidence="2 3">
    <name type="scientific">Owenia fusiformis</name>
    <name type="common">Polychaete worm</name>
    <dbReference type="NCBI Taxonomy" id="6347"/>
    <lineage>
        <taxon>Eukaryota</taxon>
        <taxon>Metazoa</taxon>
        <taxon>Spiralia</taxon>
        <taxon>Lophotrochozoa</taxon>
        <taxon>Annelida</taxon>
        <taxon>Polychaeta</taxon>
        <taxon>Sedentaria</taxon>
        <taxon>Canalipalpata</taxon>
        <taxon>Sabellida</taxon>
        <taxon>Oweniida</taxon>
        <taxon>Oweniidae</taxon>
        <taxon>Owenia</taxon>
    </lineage>
</organism>
<dbReference type="SMART" id="SM00369">
    <property type="entry name" value="LRR_TYP"/>
    <property type="match status" value="6"/>
</dbReference>
<dbReference type="OrthoDB" id="2021138at2759"/>
<dbReference type="CDD" id="cd01670">
    <property type="entry name" value="Death"/>
    <property type="match status" value="1"/>
</dbReference>
<dbReference type="InterPro" id="IPR032675">
    <property type="entry name" value="LRR_dom_sf"/>
</dbReference>